<feature type="compositionally biased region" description="Basic residues" evidence="13">
    <location>
        <begin position="119"/>
        <end position="128"/>
    </location>
</feature>
<dbReference type="KEGG" id="bpg:Bathy02g00680"/>
<feature type="compositionally biased region" description="Polar residues" evidence="13">
    <location>
        <begin position="74"/>
        <end position="87"/>
    </location>
</feature>
<feature type="region of interest" description="Disordered" evidence="13">
    <location>
        <begin position="493"/>
        <end position="542"/>
    </location>
</feature>
<dbReference type="GO" id="GO:0043175">
    <property type="term" value="F:RNA polymerase core enzyme binding"/>
    <property type="evidence" value="ECO:0007669"/>
    <property type="project" value="UniProtKB-UniRule"/>
</dbReference>
<dbReference type="PANTHER" id="PTHR14732:SF0">
    <property type="entry name" value="RNA POLYMERASE II SUBUNIT B1 CTD PHOSPHATASE RPAP2-RELATED"/>
    <property type="match status" value="1"/>
</dbReference>
<evidence type="ECO:0000256" key="13">
    <source>
        <dbReference type="SAM" id="MobiDB-lite"/>
    </source>
</evidence>
<evidence type="ECO:0000256" key="7">
    <source>
        <dbReference type="ARBA" id="ARBA00022912"/>
    </source>
</evidence>
<sequence length="711" mass="80477">MSSQAHHSLLMFDYPREDGREEQDLDADKDELMKKMFATNISHHQNKGEKEEDKEEEEDERKRMEEEKFAWALETSQGLSVGASVSNETKRKAATSSISSLSLKSSHQHQRVQPGVSKQQHHHHHHHTTTTTGAAVATGTSTKVDQVIKSILKSNNNDESNKPPPSSTPSINVREQAARTLRDRRSALQVVEMFMTLDKFDSESHLAASTASVLTQSEFKDACEERSLIGKCGWPLCSNEIKRVYKSKASQKLFSEETYCCAQHRIQSEVFAESNLKEKVNDKKALPPRSDRHTNFSEATMNSLDIVERKFGEVNFKTSDEGPSMPPTLQAGAGAAVATTTTTTTTEKIGKKKSSNQRIKWNKEIDDREEKKTTKKEEAGIFYFDIHEEGMRTTNRSSSKFIPSIGGRFAEGQLSTIPLRPDSPMIIGTNDTEDVNDIEPDENAEEANDDTKMQSAGSSMIFEDTAINEVDEIERQANAQRELIKKTLLAKPIYSPEDDDDGDENDENESAKANRRARRSHHKEGEESEEETEEEEEEGVLEEDLSLFAKTWMVLDSWVTKSTFMLVENDRNGSIEHYPYRDSRSAQLATGTSEEFSQSINRILGGEGGGGDRTSNKKLHCERDMALIVRTFDFGTTMSLPKWPTKRWDFVTALILDLVCESFSFDEDYYYEFKRNSLEEKQKTSKSVTTNKMELGEEIRLLRELFRGKCV</sequence>
<organism evidence="15 16">
    <name type="scientific">Bathycoccus prasinos</name>
    <dbReference type="NCBI Taxonomy" id="41875"/>
    <lineage>
        <taxon>Eukaryota</taxon>
        <taxon>Viridiplantae</taxon>
        <taxon>Chlorophyta</taxon>
        <taxon>Mamiellophyceae</taxon>
        <taxon>Mamiellales</taxon>
        <taxon>Bathycoccaceae</taxon>
        <taxon>Bathycoccus</taxon>
    </lineage>
</organism>
<feature type="region of interest" description="Disordered" evidence="13">
    <location>
        <begin position="318"/>
        <end position="345"/>
    </location>
</feature>
<keyword evidence="5 12" id="KW-0378">Hydrolase</keyword>
<dbReference type="Gene3D" id="1.25.40.820">
    <property type="match status" value="1"/>
</dbReference>
<evidence type="ECO:0000256" key="4">
    <source>
        <dbReference type="ARBA" id="ARBA00022771"/>
    </source>
</evidence>
<protein>
    <recommendedName>
        <fullName evidence="12">RNA polymerase II subunit B1 CTD phosphatase RPAP2 homolog</fullName>
        <ecNumber evidence="12">3.1.3.16</ecNumber>
    </recommendedName>
</protein>
<evidence type="ECO:0000256" key="10">
    <source>
        <dbReference type="ARBA" id="ARBA00048336"/>
    </source>
</evidence>
<keyword evidence="8 12" id="KW-0539">Nucleus</keyword>
<feature type="region of interest" description="Disordered" evidence="13">
    <location>
        <begin position="1"/>
        <end position="138"/>
    </location>
</feature>
<comment type="similarity">
    <text evidence="2 11 12">Belongs to the RPAP2 family.</text>
</comment>
<keyword evidence="16" id="KW-1185">Reference proteome</keyword>
<feature type="region of interest" description="Disordered" evidence="13">
    <location>
        <begin position="416"/>
        <end position="455"/>
    </location>
</feature>
<dbReference type="GO" id="GO:0008420">
    <property type="term" value="F:RNA polymerase II CTD heptapeptide repeat phosphatase activity"/>
    <property type="evidence" value="ECO:0007669"/>
    <property type="project" value="UniProtKB-UniRule"/>
</dbReference>
<reference evidence="15 16" key="1">
    <citation type="submission" date="2011-10" db="EMBL/GenBank/DDBJ databases">
        <authorList>
            <person name="Genoscope - CEA"/>
        </authorList>
    </citation>
    <scope>NUCLEOTIDE SEQUENCE [LARGE SCALE GENOMIC DNA]</scope>
    <source>
        <strain evidence="15 16">RCC 1105</strain>
    </source>
</reference>
<dbReference type="eggNOG" id="KOG4780">
    <property type="taxonomic scope" value="Eukaryota"/>
</dbReference>
<keyword evidence="3 12" id="KW-0479">Metal-binding</keyword>
<feature type="region of interest" description="Disordered" evidence="13">
    <location>
        <begin position="153"/>
        <end position="180"/>
    </location>
</feature>
<dbReference type="PANTHER" id="PTHR14732">
    <property type="entry name" value="RNA POLYMERASE II SUBUNIT B1 CTD PHOSPHATASE RPAP2-RELATED"/>
    <property type="match status" value="1"/>
</dbReference>
<comment type="catalytic activity">
    <reaction evidence="9 12">
        <text>O-phospho-L-seryl-[protein] + H2O = L-seryl-[protein] + phosphate</text>
        <dbReference type="Rhea" id="RHEA:20629"/>
        <dbReference type="Rhea" id="RHEA-COMP:9863"/>
        <dbReference type="Rhea" id="RHEA-COMP:11604"/>
        <dbReference type="ChEBI" id="CHEBI:15377"/>
        <dbReference type="ChEBI" id="CHEBI:29999"/>
        <dbReference type="ChEBI" id="CHEBI:43474"/>
        <dbReference type="ChEBI" id="CHEBI:83421"/>
        <dbReference type="EC" id="3.1.3.16"/>
    </reaction>
</comment>
<dbReference type="EMBL" id="FO082277">
    <property type="protein sequence ID" value="CCO14827.1"/>
    <property type="molecule type" value="Genomic_DNA"/>
</dbReference>
<accession>K8EAG5</accession>
<dbReference type="InterPro" id="IPR039693">
    <property type="entry name" value="Rtr1/RPAP2"/>
</dbReference>
<comment type="subcellular location">
    <subcellularLocation>
        <location evidence="1 12">Nucleus</location>
    </subcellularLocation>
</comment>
<dbReference type="Pfam" id="PF04181">
    <property type="entry name" value="RPAP2_Rtr1"/>
    <property type="match status" value="1"/>
</dbReference>
<keyword evidence="6 12" id="KW-0862">Zinc</keyword>
<dbReference type="RefSeq" id="XP_007514587.1">
    <property type="nucleotide sequence ID" value="XM_007514525.1"/>
</dbReference>
<dbReference type="PROSITE" id="PS51479">
    <property type="entry name" value="ZF_RTR1"/>
    <property type="match status" value="1"/>
</dbReference>
<keyword evidence="4 12" id="KW-0863">Zinc-finger</keyword>
<dbReference type="GO" id="GO:0008270">
    <property type="term" value="F:zinc ion binding"/>
    <property type="evidence" value="ECO:0007669"/>
    <property type="project" value="UniProtKB-KW"/>
</dbReference>
<feature type="compositionally biased region" description="Basic residues" evidence="13">
    <location>
        <begin position="513"/>
        <end position="522"/>
    </location>
</feature>
<feature type="compositionally biased region" description="Acidic residues" evidence="13">
    <location>
        <begin position="526"/>
        <end position="542"/>
    </location>
</feature>
<evidence type="ECO:0000256" key="3">
    <source>
        <dbReference type="ARBA" id="ARBA00022723"/>
    </source>
</evidence>
<name>K8EAG5_9CHLO</name>
<dbReference type="GeneID" id="19017182"/>
<evidence type="ECO:0000313" key="16">
    <source>
        <dbReference type="Proteomes" id="UP000198341"/>
    </source>
</evidence>
<dbReference type="GO" id="GO:0005737">
    <property type="term" value="C:cytoplasm"/>
    <property type="evidence" value="ECO:0007669"/>
    <property type="project" value="TreeGrafter"/>
</dbReference>
<dbReference type="AlphaFoldDB" id="K8EAG5"/>
<evidence type="ECO:0000256" key="12">
    <source>
        <dbReference type="RuleBase" id="RU367080"/>
    </source>
</evidence>
<evidence type="ECO:0000256" key="1">
    <source>
        <dbReference type="ARBA" id="ARBA00004123"/>
    </source>
</evidence>
<dbReference type="InterPro" id="IPR007308">
    <property type="entry name" value="Rtr1/RPAP2_dom"/>
</dbReference>
<dbReference type="InterPro" id="IPR038534">
    <property type="entry name" value="Rtr1/RPAP2_sf"/>
</dbReference>
<keyword evidence="7 12" id="KW-0904">Protein phosphatase</keyword>
<dbReference type="Proteomes" id="UP000198341">
    <property type="component" value="Chromosome 2"/>
</dbReference>
<evidence type="ECO:0000256" key="9">
    <source>
        <dbReference type="ARBA" id="ARBA00047761"/>
    </source>
</evidence>
<feature type="compositionally biased region" description="Low complexity" evidence="13">
    <location>
        <begin position="331"/>
        <end position="345"/>
    </location>
</feature>
<evidence type="ECO:0000256" key="8">
    <source>
        <dbReference type="ARBA" id="ARBA00023242"/>
    </source>
</evidence>
<dbReference type="GO" id="GO:0005634">
    <property type="term" value="C:nucleus"/>
    <property type="evidence" value="ECO:0007669"/>
    <property type="project" value="UniProtKB-SubCell"/>
</dbReference>
<feature type="compositionally biased region" description="Acidic residues" evidence="13">
    <location>
        <begin position="20"/>
        <end position="29"/>
    </location>
</feature>
<dbReference type="EC" id="3.1.3.16" evidence="12"/>
<feature type="compositionally biased region" description="Acidic residues" evidence="13">
    <location>
        <begin position="496"/>
        <end position="508"/>
    </location>
</feature>
<dbReference type="OrthoDB" id="2590500at2759"/>
<feature type="compositionally biased region" description="Basic and acidic residues" evidence="13">
    <location>
        <begin position="60"/>
        <end position="69"/>
    </location>
</feature>
<feature type="compositionally biased region" description="Low complexity" evidence="13">
    <location>
        <begin position="96"/>
        <end position="105"/>
    </location>
</feature>
<proteinExistence type="inferred from homology"/>
<evidence type="ECO:0000256" key="11">
    <source>
        <dbReference type="PROSITE-ProRule" id="PRU00812"/>
    </source>
</evidence>
<feature type="compositionally biased region" description="Low complexity" evidence="13">
    <location>
        <begin position="129"/>
        <end position="138"/>
    </location>
</feature>
<evidence type="ECO:0000256" key="6">
    <source>
        <dbReference type="ARBA" id="ARBA00022833"/>
    </source>
</evidence>
<feature type="compositionally biased region" description="Acidic residues" evidence="13">
    <location>
        <begin position="431"/>
        <end position="448"/>
    </location>
</feature>
<feature type="domain" description="RTR1-type" evidence="14">
    <location>
        <begin position="209"/>
        <end position="284"/>
    </location>
</feature>
<evidence type="ECO:0000313" key="15">
    <source>
        <dbReference type="EMBL" id="CCO14827.1"/>
    </source>
</evidence>
<evidence type="ECO:0000256" key="2">
    <source>
        <dbReference type="ARBA" id="ARBA00005676"/>
    </source>
</evidence>
<comment type="catalytic activity">
    <reaction evidence="10 12">
        <text>O-phospho-L-threonyl-[protein] + H2O = L-threonyl-[protein] + phosphate</text>
        <dbReference type="Rhea" id="RHEA:47004"/>
        <dbReference type="Rhea" id="RHEA-COMP:11060"/>
        <dbReference type="Rhea" id="RHEA-COMP:11605"/>
        <dbReference type="ChEBI" id="CHEBI:15377"/>
        <dbReference type="ChEBI" id="CHEBI:30013"/>
        <dbReference type="ChEBI" id="CHEBI:43474"/>
        <dbReference type="ChEBI" id="CHEBI:61977"/>
        <dbReference type="EC" id="3.1.3.16"/>
    </reaction>
</comment>
<evidence type="ECO:0000259" key="14">
    <source>
        <dbReference type="PROSITE" id="PS51479"/>
    </source>
</evidence>
<gene>
    <name evidence="15" type="ORF">Bathy02g00680</name>
</gene>
<dbReference type="STRING" id="41875.K8EAG5"/>
<comment type="function">
    <text evidence="12">Putative RNA polymerase II subunit B1 C-terminal domain (CTD) phosphatase involved in RNA polymerase II transcription regulation.</text>
</comment>
<evidence type="ECO:0000256" key="5">
    <source>
        <dbReference type="ARBA" id="ARBA00022801"/>
    </source>
</evidence>